<dbReference type="PANTHER" id="PTHR35869:SF1">
    <property type="entry name" value="OUTER-MEMBRANE LIPOPROTEIN CARRIER PROTEIN"/>
    <property type="match status" value="1"/>
</dbReference>
<reference evidence="11 12" key="1">
    <citation type="submission" date="2024-05" db="EMBL/GenBank/DDBJ databases">
        <title>Roseateles sp. 2.12 16S ribosomal RNA gene Genome sequencing and assembly.</title>
        <authorList>
            <person name="Woo H."/>
        </authorList>
    </citation>
    <scope>NUCLEOTIDE SEQUENCE [LARGE SCALE GENOMIC DNA]</scope>
    <source>
        <strain evidence="11 12">2.12</strain>
    </source>
</reference>
<keyword evidence="7 10" id="KW-0574">Periplasm</keyword>
<name>A0ABV0GH85_9BURK</name>
<keyword evidence="11" id="KW-0449">Lipoprotein</keyword>
<dbReference type="CDD" id="cd16325">
    <property type="entry name" value="LolA"/>
    <property type="match status" value="1"/>
</dbReference>
<dbReference type="Gene3D" id="2.50.20.10">
    <property type="entry name" value="Lipoprotein localisation LolA/LolB/LppX"/>
    <property type="match status" value="1"/>
</dbReference>
<organism evidence="11 12">
    <name type="scientific">Roseateles flavus</name>
    <dbReference type="NCBI Taxonomy" id="3149041"/>
    <lineage>
        <taxon>Bacteria</taxon>
        <taxon>Pseudomonadati</taxon>
        <taxon>Pseudomonadota</taxon>
        <taxon>Betaproteobacteria</taxon>
        <taxon>Burkholderiales</taxon>
        <taxon>Sphaerotilaceae</taxon>
        <taxon>Roseateles</taxon>
    </lineage>
</organism>
<comment type="subunit">
    <text evidence="3 10">Monomer.</text>
</comment>
<comment type="subcellular location">
    <subcellularLocation>
        <location evidence="1 10">Periplasm</location>
    </subcellularLocation>
</comment>
<gene>
    <name evidence="10 11" type="primary">lolA</name>
    <name evidence="11" type="ORF">ABDJ40_16710</name>
</gene>
<sequence length="214" mass="23544" precursor="true">MNFLNFKPSRRLLCAVALLLGSLLGSGLAQADATQSLKDFVREVKSGRASFSQTVTAPDGKRKKTSSGTFEFQRPNLFRFQYQKPFEQLIVGDGQKVWTFDPDLNQASSRRIGQALSGTPAALLAGGNVEKDFELKAQPSEAGVDWVLALPRQADGNIQQLRIGFKGRELVALEVLDAFGQRSLMQLSQLQTNVAIGAERFRFEVPKGVDLLEQ</sequence>
<evidence type="ECO:0000256" key="6">
    <source>
        <dbReference type="ARBA" id="ARBA00022729"/>
    </source>
</evidence>
<dbReference type="RefSeq" id="WP_347611498.1">
    <property type="nucleotide sequence ID" value="NZ_JBDPZC010000007.1"/>
</dbReference>
<evidence type="ECO:0000256" key="2">
    <source>
        <dbReference type="ARBA" id="ARBA00007615"/>
    </source>
</evidence>
<dbReference type="HAMAP" id="MF_00240">
    <property type="entry name" value="LolA"/>
    <property type="match status" value="1"/>
</dbReference>
<comment type="function">
    <text evidence="10">Participates in the translocation of lipoproteins from the inner membrane to the outer membrane. Only forms a complex with a lipoprotein if the residue after the N-terminal Cys is not an aspartate (The Asp acts as a targeting signal to indicate that the lipoprotein should stay in the inner membrane).</text>
</comment>
<keyword evidence="6 10" id="KW-0732">Signal</keyword>
<evidence type="ECO:0000256" key="4">
    <source>
        <dbReference type="ARBA" id="ARBA00014035"/>
    </source>
</evidence>
<dbReference type="InterPro" id="IPR004564">
    <property type="entry name" value="OM_lipoprot_carrier_LolA-like"/>
</dbReference>
<feature type="chain" id="PRO_5044907659" description="Outer-membrane lipoprotein carrier protein" evidence="10">
    <location>
        <begin position="32"/>
        <end position="214"/>
    </location>
</feature>
<evidence type="ECO:0000256" key="7">
    <source>
        <dbReference type="ARBA" id="ARBA00022764"/>
    </source>
</evidence>
<keyword evidence="9 10" id="KW-0143">Chaperone</keyword>
<evidence type="ECO:0000313" key="12">
    <source>
        <dbReference type="Proteomes" id="UP001462640"/>
    </source>
</evidence>
<dbReference type="InterPro" id="IPR018323">
    <property type="entry name" value="OM_lipoprot_carrier_LolA_Pbac"/>
</dbReference>
<comment type="similarity">
    <text evidence="2 10">Belongs to the LolA family.</text>
</comment>
<proteinExistence type="inferred from homology"/>
<evidence type="ECO:0000256" key="1">
    <source>
        <dbReference type="ARBA" id="ARBA00004418"/>
    </source>
</evidence>
<dbReference type="PANTHER" id="PTHR35869">
    <property type="entry name" value="OUTER-MEMBRANE LIPOPROTEIN CARRIER PROTEIN"/>
    <property type="match status" value="1"/>
</dbReference>
<keyword evidence="5 10" id="KW-0813">Transport</keyword>
<accession>A0ABV0GH85</accession>
<evidence type="ECO:0000256" key="9">
    <source>
        <dbReference type="ARBA" id="ARBA00023186"/>
    </source>
</evidence>
<evidence type="ECO:0000256" key="10">
    <source>
        <dbReference type="HAMAP-Rule" id="MF_00240"/>
    </source>
</evidence>
<dbReference type="InterPro" id="IPR029046">
    <property type="entry name" value="LolA/LolB/LppX"/>
</dbReference>
<evidence type="ECO:0000313" key="11">
    <source>
        <dbReference type="EMBL" id="MEO3714409.1"/>
    </source>
</evidence>
<dbReference type="SUPFAM" id="SSF89392">
    <property type="entry name" value="Prokaryotic lipoproteins and lipoprotein localization factors"/>
    <property type="match status" value="1"/>
</dbReference>
<comment type="caution">
    <text evidence="11">The sequence shown here is derived from an EMBL/GenBank/DDBJ whole genome shotgun (WGS) entry which is preliminary data.</text>
</comment>
<evidence type="ECO:0000256" key="8">
    <source>
        <dbReference type="ARBA" id="ARBA00022927"/>
    </source>
</evidence>
<feature type="signal peptide" evidence="10">
    <location>
        <begin position="1"/>
        <end position="31"/>
    </location>
</feature>
<evidence type="ECO:0000256" key="3">
    <source>
        <dbReference type="ARBA" id="ARBA00011245"/>
    </source>
</evidence>
<keyword evidence="8 10" id="KW-0653">Protein transport</keyword>
<dbReference type="Proteomes" id="UP001462640">
    <property type="component" value="Unassembled WGS sequence"/>
</dbReference>
<keyword evidence="12" id="KW-1185">Reference proteome</keyword>
<protein>
    <recommendedName>
        <fullName evidence="4 10">Outer-membrane lipoprotein carrier protein</fullName>
    </recommendedName>
</protein>
<dbReference type="NCBIfam" id="TIGR00547">
    <property type="entry name" value="lolA"/>
    <property type="match status" value="1"/>
</dbReference>
<dbReference type="EMBL" id="JBDPZC010000007">
    <property type="protein sequence ID" value="MEO3714409.1"/>
    <property type="molecule type" value="Genomic_DNA"/>
</dbReference>
<evidence type="ECO:0000256" key="5">
    <source>
        <dbReference type="ARBA" id="ARBA00022448"/>
    </source>
</evidence>
<dbReference type="Pfam" id="PF03548">
    <property type="entry name" value="LolA"/>
    <property type="match status" value="1"/>
</dbReference>